<comment type="subcellular location">
    <subcellularLocation>
        <location evidence="1">Cytoplasm</location>
        <location evidence="1">Cytoskeleton</location>
        <location evidence="1">Cilium axoneme</location>
    </subcellularLocation>
</comment>
<comment type="caution">
    <text evidence="7">The sequence shown here is derived from an EMBL/GenBank/DDBJ whole genome shotgun (WGS) entry which is preliminary data.</text>
</comment>
<evidence type="ECO:0000256" key="5">
    <source>
        <dbReference type="ARBA" id="ARBA00023273"/>
    </source>
</evidence>
<feature type="region of interest" description="Disordered" evidence="6">
    <location>
        <begin position="443"/>
        <end position="494"/>
    </location>
</feature>
<dbReference type="AlphaFoldDB" id="A0A8S9YNT3"/>
<dbReference type="PANTHER" id="PTHR13159:SF0">
    <property type="entry name" value="RADIAL SPOKE HEAD 6 HOMOLOG A"/>
    <property type="match status" value="1"/>
</dbReference>
<protein>
    <submittedName>
        <fullName evidence="7">Uncharacterized protein</fullName>
    </submittedName>
</protein>
<dbReference type="Pfam" id="PF04712">
    <property type="entry name" value="Radial_spoke"/>
    <property type="match status" value="2"/>
</dbReference>
<keyword evidence="2" id="KW-0963">Cytoplasm</keyword>
<organism evidence="7 8">
    <name type="scientific">Paragonimus skrjabini miyazakii</name>
    <dbReference type="NCBI Taxonomy" id="59628"/>
    <lineage>
        <taxon>Eukaryota</taxon>
        <taxon>Metazoa</taxon>
        <taxon>Spiralia</taxon>
        <taxon>Lophotrochozoa</taxon>
        <taxon>Platyhelminthes</taxon>
        <taxon>Trematoda</taxon>
        <taxon>Digenea</taxon>
        <taxon>Plagiorchiida</taxon>
        <taxon>Troglotremata</taxon>
        <taxon>Troglotrematidae</taxon>
        <taxon>Paragonimus</taxon>
    </lineage>
</organism>
<evidence type="ECO:0000256" key="1">
    <source>
        <dbReference type="ARBA" id="ARBA00004430"/>
    </source>
</evidence>
<dbReference type="Proteomes" id="UP000822476">
    <property type="component" value="Unassembled WGS sequence"/>
</dbReference>
<dbReference type="EMBL" id="JTDE01004914">
    <property type="protein sequence ID" value="KAF7252215.1"/>
    <property type="molecule type" value="Genomic_DNA"/>
</dbReference>
<feature type="compositionally biased region" description="Acidic residues" evidence="6">
    <location>
        <begin position="445"/>
        <end position="455"/>
    </location>
</feature>
<reference evidence="7" key="1">
    <citation type="submission" date="2019-07" db="EMBL/GenBank/DDBJ databases">
        <title>Annotation for the trematode Paragonimus miyazaki's.</title>
        <authorList>
            <person name="Choi Y.-J."/>
        </authorList>
    </citation>
    <scope>NUCLEOTIDE SEQUENCE</scope>
    <source>
        <strain evidence="7">Japan</strain>
    </source>
</reference>
<sequence>MYRYDHLSEVIKHALKVDEGNLLEELENVSRKLKRYITPLYDKCFKDISEPSNELALAKLQLSLFKTDPPKQDKMNSVPILDFPDLQRTFNAFKQAGLGLPTEEILSLTLTMRKFISQTHMKGLRFWGKICGTKKNYYVVEVDNDTSNEVKQNAGLMSNDQRISSPPADAHEEELNALDLDPPPRPDWKPPTNLMAEEPGKGLNKKAYYVCNQIGEKWEKLPDVTPLQISVSRMIRSFLTGELEAERKTIYAPKSLGFPQQPQSPRITTISLMRMKKKLPKKTHFENHSSRMSIFDLTDSSLANWVHHTAYILPQGRTIWLNPKSKSQGENEGDASDDEEEDEGELEEPDEPEPETGPPLLTPLSEDAQVEGITPWTTRITSRLIPHYAYAVLSSNLWPGAHAVASGRFFENIYIGWGQKFIGSNFSPQCTPPVFIEFPSGPEVTEVEDPTPEEEAAWRAAQAEAAERLAGQHQDELEEEEEDEEGESEAVDDD</sequence>
<dbReference type="GO" id="GO:0035082">
    <property type="term" value="P:axoneme assembly"/>
    <property type="evidence" value="ECO:0007669"/>
    <property type="project" value="TreeGrafter"/>
</dbReference>
<evidence type="ECO:0000313" key="8">
    <source>
        <dbReference type="Proteomes" id="UP000822476"/>
    </source>
</evidence>
<dbReference type="InterPro" id="IPR006802">
    <property type="entry name" value="Radial_spoke"/>
</dbReference>
<evidence type="ECO:0000313" key="7">
    <source>
        <dbReference type="EMBL" id="KAF7252215.1"/>
    </source>
</evidence>
<dbReference type="GO" id="GO:0060294">
    <property type="term" value="P:cilium movement involved in cell motility"/>
    <property type="evidence" value="ECO:0007669"/>
    <property type="project" value="InterPro"/>
</dbReference>
<keyword evidence="8" id="KW-1185">Reference proteome</keyword>
<evidence type="ECO:0000256" key="2">
    <source>
        <dbReference type="ARBA" id="ARBA00022490"/>
    </source>
</evidence>
<evidence type="ECO:0000256" key="4">
    <source>
        <dbReference type="ARBA" id="ARBA00023212"/>
    </source>
</evidence>
<dbReference type="GO" id="GO:0001534">
    <property type="term" value="C:radial spoke"/>
    <property type="evidence" value="ECO:0007669"/>
    <property type="project" value="InterPro"/>
</dbReference>
<keyword evidence="5" id="KW-0966">Cell projection</keyword>
<name>A0A8S9YNT3_9TREM</name>
<accession>A0A8S9YNT3</accession>
<keyword evidence="4" id="KW-0206">Cytoskeleton</keyword>
<dbReference type="OrthoDB" id="272202at2759"/>
<feature type="compositionally biased region" description="Acidic residues" evidence="6">
    <location>
        <begin position="331"/>
        <end position="354"/>
    </location>
</feature>
<keyword evidence="3" id="KW-0969">Cilium</keyword>
<feature type="compositionally biased region" description="Acidic residues" evidence="6">
    <location>
        <begin position="476"/>
        <end position="494"/>
    </location>
</feature>
<evidence type="ECO:0000256" key="3">
    <source>
        <dbReference type="ARBA" id="ARBA00023069"/>
    </source>
</evidence>
<dbReference type="PANTHER" id="PTHR13159">
    <property type="entry name" value="RADIAL SPOKEHEAD-RELATED"/>
    <property type="match status" value="1"/>
</dbReference>
<proteinExistence type="predicted"/>
<feature type="region of interest" description="Disordered" evidence="6">
    <location>
        <begin position="322"/>
        <end position="368"/>
    </location>
</feature>
<gene>
    <name evidence="7" type="ORF">EG68_09150</name>
</gene>
<evidence type="ECO:0000256" key="6">
    <source>
        <dbReference type="SAM" id="MobiDB-lite"/>
    </source>
</evidence>